<dbReference type="Proteomes" id="UP000001555">
    <property type="component" value="Unassembled WGS sequence"/>
</dbReference>
<dbReference type="PaxDb" id="6945-B7PDL9"/>
<name>B7PDL9_IXOSC</name>
<dbReference type="HOGENOM" id="CLU_1490612_0_0_1"/>
<dbReference type="EMBL" id="ABJB010459389">
    <property type="status" value="NOT_ANNOTATED_CDS"/>
    <property type="molecule type" value="Genomic_DNA"/>
</dbReference>
<accession>B7PDL9</accession>
<evidence type="ECO:0000313" key="2">
    <source>
        <dbReference type="EMBL" id="EEC04691.1"/>
    </source>
</evidence>
<reference evidence="2 4" key="1">
    <citation type="submission" date="2008-03" db="EMBL/GenBank/DDBJ databases">
        <title>Annotation of Ixodes scapularis.</title>
        <authorList>
            <consortium name="Ixodes scapularis Genome Project Consortium"/>
            <person name="Caler E."/>
            <person name="Hannick L.I."/>
            <person name="Bidwell S."/>
            <person name="Joardar V."/>
            <person name="Thiagarajan M."/>
            <person name="Amedeo P."/>
            <person name="Galinsky K.J."/>
            <person name="Schobel S."/>
            <person name="Inman J."/>
            <person name="Hostetler J."/>
            <person name="Miller J."/>
            <person name="Hammond M."/>
            <person name="Megy K."/>
            <person name="Lawson D."/>
            <person name="Kodira C."/>
            <person name="Sutton G."/>
            <person name="Meyer J."/>
            <person name="Hill C.A."/>
            <person name="Birren B."/>
            <person name="Nene V."/>
            <person name="Collins F."/>
            <person name="Alarcon-Chaidez F."/>
            <person name="Wikel S."/>
            <person name="Strausberg R."/>
        </authorList>
    </citation>
    <scope>NUCLEOTIDE SEQUENCE [LARGE SCALE GENOMIC DNA]</scope>
    <source>
        <strain evidence="4">Wikel</strain>
        <strain evidence="2">Wikel colony</strain>
    </source>
</reference>
<gene>
    <name evidence="2" type="ORF">IscW_ISCW002247</name>
</gene>
<dbReference type="EMBL" id="ABJB010909413">
    <property type="status" value="NOT_ANNOTATED_CDS"/>
    <property type="molecule type" value="Genomic_DNA"/>
</dbReference>
<dbReference type="VEuPathDB" id="VectorBase:ISCW002247"/>
<organism>
    <name type="scientific">Ixodes scapularis</name>
    <name type="common">Black-legged tick</name>
    <name type="synonym">Deer tick</name>
    <dbReference type="NCBI Taxonomy" id="6945"/>
    <lineage>
        <taxon>Eukaryota</taxon>
        <taxon>Metazoa</taxon>
        <taxon>Ecdysozoa</taxon>
        <taxon>Arthropoda</taxon>
        <taxon>Chelicerata</taxon>
        <taxon>Arachnida</taxon>
        <taxon>Acari</taxon>
        <taxon>Parasitiformes</taxon>
        <taxon>Ixodida</taxon>
        <taxon>Ixodoidea</taxon>
        <taxon>Ixodidae</taxon>
        <taxon>Ixodinae</taxon>
        <taxon>Ixodes</taxon>
    </lineage>
</organism>
<dbReference type="EMBL" id="ABJB010821631">
    <property type="status" value="NOT_ANNOTATED_CDS"/>
    <property type="molecule type" value="Genomic_DNA"/>
</dbReference>
<dbReference type="AlphaFoldDB" id="B7PDL9"/>
<dbReference type="InParanoid" id="B7PDL9"/>
<dbReference type="EnsemblMetazoa" id="ISCW002247-RA">
    <property type="protein sequence ID" value="ISCW002247-PA"/>
    <property type="gene ID" value="ISCW002247"/>
</dbReference>
<proteinExistence type="predicted"/>
<dbReference type="EMBL" id="ABJB010798485">
    <property type="status" value="NOT_ANNOTATED_CDS"/>
    <property type="molecule type" value="Genomic_DNA"/>
</dbReference>
<evidence type="ECO:0000313" key="3">
    <source>
        <dbReference type="EnsemblMetazoa" id="ISCW002247-PA"/>
    </source>
</evidence>
<feature type="region of interest" description="Disordered" evidence="1">
    <location>
        <begin position="109"/>
        <end position="160"/>
    </location>
</feature>
<feature type="compositionally biased region" description="Basic and acidic residues" evidence="1">
    <location>
        <begin position="109"/>
        <end position="118"/>
    </location>
</feature>
<sequence length="181" mass="19812">MATGKSLASTASVMILIKYAFRAIEQALKPQLWLAPRACFDVIPVFFSLSSAGYSVRIRESDTPGRKVGLWGCDFCSFTHANVAKVQEHVSQRHLAGLKRKWEAASWHGHESPSRDASCDEGSDLSLPPSRRPVPVRRGGGDGLVVQFTDSEDEDDFPPQPLVVCKTDDEDDECCSAPASF</sequence>
<evidence type="ECO:0000313" key="4">
    <source>
        <dbReference type="Proteomes" id="UP000001555"/>
    </source>
</evidence>
<evidence type="ECO:0000256" key="1">
    <source>
        <dbReference type="SAM" id="MobiDB-lite"/>
    </source>
</evidence>
<keyword evidence="4" id="KW-1185">Reference proteome</keyword>
<dbReference type="VEuPathDB" id="VectorBase:ISCI002247"/>
<dbReference type="EMBL" id="DS690786">
    <property type="protein sequence ID" value="EEC04691.1"/>
    <property type="molecule type" value="Genomic_DNA"/>
</dbReference>
<protein>
    <submittedName>
        <fullName evidence="2 3">Uncharacterized protein</fullName>
    </submittedName>
</protein>
<reference evidence="3" key="2">
    <citation type="submission" date="2020-05" db="UniProtKB">
        <authorList>
            <consortium name="EnsemblMetazoa"/>
        </authorList>
    </citation>
    <scope>IDENTIFICATION</scope>
    <source>
        <strain evidence="3">wikel</strain>
    </source>
</reference>